<dbReference type="EMBL" id="MU826401">
    <property type="protein sequence ID" value="KAJ7376369.1"/>
    <property type="molecule type" value="Genomic_DNA"/>
</dbReference>
<dbReference type="Pfam" id="PF03006">
    <property type="entry name" value="HlyIII"/>
    <property type="match status" value="1"/>
</dbReference>
<keyword evidence="5 7" id="KW-0472">Membrane</keyword>
<evidence type="ECO:0000256" key="3">
    <source>
        <dbReference type="ARBA" id="ARBA00022692"/>
    </source>
</evidence>
<organism evidence="8 9">
    <name type="scientific">Desmophyllum pertusum</name>
    <dbReference type="NCBI Taxonomy" id="174260"/>
    <lineage>
        <taxon>Eukaryota</taxon>
        <taxon>Metazoa</taxon>
        <taxon>Cnidaria</taxon>
        <taxon>Anthozoa</taxon>
        <taxon>Hexacorallia</taxon>
        <taxon>Scleractinia</taxon>
        <taxon>Caryophylliina</taxon>
        <taxon>Caryophylliidae</taxon>
        <taxon>Desmophyllum</taxon>
    </lineage>
</organism>
<keyword evidence="3 7" id="KW-0812">Transmembrane</keyword>
<evidence type="ECO:0000256" key="5">
    <source>
        <dbReference type="ARBA" id="ARBA00023136"/>
    </source>
</evidence>
<dbReference type="Proteomes" id="UP001163046">
    <property type="component" value="Unassembled WGS sequence"/>
</dbReference>
<keyword evidence="6" id="KW-0479">Metal-binding</keyword>
<dbReference type="AlphaFoldDB" id="A0A9W9Z8K9"/>
<evidence type="ECO:0000256" key="6">
    <source>
        <dbReference type="PIRSR" id="PIRSR604254-1"/>
    </source>
</evidence>
<feature type="transmembrane region" description="Helical" evidence="7">
    <location>
        <begin position="99"/>
        <end position="119"/>
    </location>
</feature>
<protein>
    <submittedName>
        <fullName evidence="8">Progestin and adipoQ receptor member 4</fullName>
    </submittedName>
</protein>
<evidence type="ECO:0000313" key="9">
    <source>
        <dbReference type="Proteomes" id="UP001163046"/>
    </source>
</evidence>
<name>A0A9W9Z8K9_9CNID</name>
<gene>
    <name evidence="8" type="primary">PAQR4</name>
    <name evidence="8" type="ORF">OS493_035114</name>
</gene>
<dbReference type="GO" id="GO:0038023">
    <property type="term" value="F:signaling receptor activity"/>
    <property type="evidence" value="ECO:0007669"/>
    <property type="project" value="TreeGrafter"/>
</dbReference>
<dbReference type="PANTHER" id="PTHR20855:SF138">
    <property type="entry name" value="PROGESTIN AND ADIPOQ RECEPTOR FAMILY MEMBER 4"/>
    <property type="match status" value="1"/>
</dbReference>
<comment type="caution">
    <text evidence="8">The sequence shown here is derived from an EMBL/GenBank/DDBJ whole genome shotgun (WGS) entry which is preliminary data.</text>
</comment>
<dbReference type="OrthoDB" id="535992at2759"/>
<accession>A0A9W9Z8K9</accession>
<evidence type="ECO:0000256" key="2">
    <source>
        <dbReference type="ARBA" id="ARBA00007018"/>
    </source>
</evidence>
<comment type="subcellular location">
    <subcellularLocation>
        <location evidence="1">Membrane</location>
        <topology evidence="1">Multi-pass membrane protein</topology>
    </subcellularLocation>
</comment>
<evidence type="ECO:0000313" key="8">
    <source>
        <dbReference type="EMBL" id="KAJ7376369.1"/>
    </source>
</evidence>
<feature type="transmembrane region" description="Helical" evidence="7">
    <location>
        <begin position="69"/>
        <end position="87"/>
    </location>
</feature>
<dbReference type="GO" id="GO:0046872">
    <property type="term" value="F:metal ion binding"/>
    <property type="evidence" value="ECO:0007669"/>
    <property type="project" value="UniProtKB-KW"/>
</dbReference>
<keyword evidence="9" id="KW-1185">Reference proteome</keyword>
<evidence type="ECO:0000256" key="7">
    <source>
        <dbReference type="SAM" id="Phobius"/>
    </source>
</evidence>
<reference evidence="8" key="1">
    <citation type="submission" date="2023-01" db="EMBL/GenBank/DDBJ databases">
        <title>Genome assembly of the deep-sea coral Lophelia pertusa.</title>
        <authorList>
            <person name="Herrera S."/>
            <person name="Cordes E."/>
        </authorList>
    </citation>
    <scope>NUCLEOTIDE SEQUENCE</scope>
    <source>
        <strain evidence="8">USNM1676648</strain>
        <tissue evidence="8">Polyp</tissue>
    </source>
</reference>
<dbReference type="PANTHER" id="PTHR20855">
    <property type="entry name" value="ADIPOR/PROGESTIN RECEPTOR-RELATED"/>
    <property type="match status" value="1"/>
</dbReference>
<feature type="transmembrane region" description="Helical" evidence="7">
    <location>
        <begin position="131"/>
        <end position="151"/>
    </location>
</feature>
<keyword evidence="4 7" id="KW-1133">Transmembrane helix</keyword>
<keyword evidence="6" id="KW-0862">Zinc</keyword>
<dbReference type="InterPro" id="IPR004254">
    <property type="entry name" value="AdipoR/HlyIII-related"/>
</dbReference>
<comment type="similarity">
    <text evidence="2">Belongs to the ADIPOR family.</text>
</comment>
<feature type="transmembrane region" description="Helical" evidence="7">
    <location>
        <begin position="163"/>
        <end position="181"/>
    </location>
</feature>
<sequence length="238" mass="27349">MEKNGCINHLNNNHIIEKKRPKDPPLFRLESCPPWLRFNKYILGGYRCHLSTSQCVDSLFYIHNETFNIYSHGIPCAFFLFLVPMAASSACLANPVWFFLHYFACFAPFFASPIYHLFMCHQNGQDAYHKLLTFDVCGVWAINAFGGLCGIRSTFYCLPFCRSISLTFYIAVSMLSVYFILIANSPKERFKPLVVFGAMRYFFVAVRLLLYTFNITNCSISAMPYYLSMDLLAFIGGH</sequence>
<proteinExistence type="inferred from homology"/>
<evidence type="ECO:0000256" key="1">
    <source>
        <dbReference type="ARBA" id="ARBA00004141"/>
    </source>
</evidence>
<evidence type="ECO:0000256" key="4">
    <source>
        <dbReference type="ARBA" id="ARBA00022989"/>
    </source>
</evidence>
<dbReference type="GO" id="GO:0016020">
    <property type="term" value="C:membrane"/>
    <property type="evidence" value="ECO:0007669"/>
    <property type="project" value="UniProtKB-SubCell"/>
</dbReference>
<keyword evidence="8" id="KW-0675">Receptor</keyword>
<feature type="binding site" evidence="6">
    <location>
        <position position="116"/>
    </location>
    <ligand>
        <name>Zn(2+)</name>
        <dbReference type="ChEBI" id="CHEBI:29105"/>
    </ligand>
</feature>